<accession>A0A563U040</accession>
<keyword evidence="2" id="KW-1185">Reference proteome</keyword>
<dbReference type="Pfam" id="PF21983">
    <property type="entry name" value="NikA-like"/>
    <property type="match status" value="1"/>
</dbReference>
<dbReference type="AlphaFoldDB" id="A0A563U040"/>
<reference evidence="1 2" key="1">
    <citation type="submission" date="2019-07" db="EMBL/GenBank/DDBJ databases">
        <authorList>
            <person name="Kim J."/>
        </authorList>
    </citation>
    <scope>NUCLEOTIDE SEQUENCE [LARGE SCALE GENOMIC DNA]</scope>
    <source>
        <strain evidence="1 2">MJ1a</strain>
    </source>
</reference>
<evidence type="ECO:0000313" key="2">
    <source>
        <dbReference type="Proteomes" id="UP000318010"/>
    </source>
</evidence>
<gene>
    <name evidence="1" type="ORF">FPZ42_14695</name>
</gene>
<sequence>MNRLSQSDSPVRAFVIRVQEQAMFSLRLNGLAPAEDPGCHEQICRNNTLLEGRIMGRPSLREEKRKVQVNIRLTDPEHEKLKSYAEGAGITPANWIRQKVFAGRFPVMKTSPLNAAFYRELQRIGVNLNQAVKQMHQLRSGTIEPAVLTELLSLQKEIIRALLP</sequence>
<dbReference type="EMBL" id="VOEI01000005">
    <property type="protein sequence ID" value="TWR24996.1"/>
    <property type="molecule type" value="Genomic_DNA"/>
</dbReference>
<evidence type="ECO:0000313" key="1">
    <source>
        <dbReference type="EMBL" id="TWR24996.1"/>
    </source>
</evidence>
<proteinExistence type="predicted"/>
<organism evidence="1 2">
    <name type="scientific">Mucilaginibacter achroorhodeus</name>
    <dbReference type="NCBI Taxonomy" id="2599294"/>
    <lineage>
        <taxon>Bacteria</taxon>
        <taxon>Pseudomonadati</taxon>
        <taxon>Bacteroidota</taxon>
        <taxon>Sphingobacteriia</taxon>
        <taxon>Sphingobacteriales</taxon>
        <taxon>Sphingobacteriaceae</taxon>
        <taxon>Mucilaginibacter</taxon>
    </lineage>
</organism>
<name>A0A563U040_9SPHI</name>
<comment type="caution">
    <text evidence="1">The sequence shown here is derived from an EMBL/GenBank/DDBJ whole genome shotgun (WGS) entry which is preliminary data.</text>
</comment>
<dbReference type="Proteomes" id="UP000318010">
    <property type="component" value="Unassembled WGS sequence"/>
</dbReference>
<dbReference type="InterPro" id="IPR053842">
    <property type="entry name" value="NikA-like"/>
</dbReference>
<dbReference type="OrthoDB" id="681025at2"/>
<protein>
    <submittedName>
        <fullName evidence="1">MobC family plasmid mobilization relaxosome protein</fullName>
    </submittedName>
</protein>